<dbReference type="EMBL" id="FLUO01000001">
    <property type="protein sequence ID" value="SBW02717.1"/>
    <property type="molecule type" value="Genomic_DNA"/>
</dbReference>
<evidence type="ECO:0000313" key="2">
    <source>
        <dbReference type="EMBL" id="SBW02717.1"/>
    </source>
</evidence>
<organism evidence="2">
    <name type="scientific">uncultured Alphaproteobacteria bacterium</name>
    <dbReference type="NCBI Taxonomy" id="91750"/>
    <lineage>
        <taxon>Bacteria</taxon>
        <taxon>Pseudomonadati</taxon>
        <taxon>Pseudomonadota</taxon>
        <taxon>Alphaproteobacteria</taxon>
        <taxon>environmental samples</taxon>
    </lineage>
</organism>
<gene>
    <name evidence="2" type="ORF">KL86APRO_11632</name>
</gene>
<dbReference type="Pfam" id="PF06172">
    <property type="entry name" value="Cupin_5"/>
    <property type="match status" value="1"/>
</dbReference>
<feature type="domain" description="DUF985" evidence="1">
    <location>
        <begin position="7"/>
        <end position="138"/>
    </location>
</feature>
<reference evidence="2" key="1">
    <citation type="submission" date="2016-04" db="EMBL/GenBank/DDBJ databases">
        <authorList>
            <person name="Evans L.H."/>
            <person name="Alamgir A."/>
            <person name="Owens N."/>
            <person name="Weber N.D."/>
            <person name="Virtaneva K."/>
            <person name="Barbian K."/>
            <person name="Babar A."/>
            <person name="Rosenke K."/>
        </authorList>
    </citation>
    <scope>NUCLEOTIDE SEQUENCE</scope>
    <source>
        <strain evidence="2">86</strain>
    </source>
</reference>
<dbReference type="InterPro" id="IPR011051">
    <property type="entry name" value="RmlC_Cupin_sf"/>
</dbReference>
<proteinExistence type="predicted"/>
<dbReference type="InterPro" id="IPR009327">
    <property type="entry name" value="Cupin_DUF985"/>
</dbReference>
<dbReference type="SUPFAM" id="SSF51182">
    <property type="entry name" value="RmlC-like cupins"/>
    <property type="match status" value="1"/>
</dbReference>
<dbReference type="Gene3D" id="2.60.120.10">
    <property type="entry name" value="Jelly Rolls"/>
    <property type="match status" value="1"/>
</dbReference>
<dbReference type="InterPro" id="IPR039935">
    <property type="entry name" value="YML079W-like"/>
</dbReference>
<name>A0A212JTL1_9PROT</name>
<evidence type="ECO:0000259" key="1">
    <source>
        <dbReference type="Pfam" id="PF06172"/>
    </source>
</evidence>
<dbReference type="AlphaFoldDB" id="A0A212JTL1"/>
<protein>
    <recommendedName>
        <fullName evidence="1">DUF985 domain-containing protein</fullName>
    </recommendedName>
</protein>
<accession>A0A212JTL1</accession>
<dbReference type="PANTHER" id="PTHR33387">
    <property type="entry name" value="RMLC-LIKE JELLY ROLL FOLD PROTEIN"/>
    <property type="match status" value="1"/>
</dbReference>
<sequence length="164" mass="17768">MDAIAEDLIARLGLQPHPEEGGWFAETYRAGAVDTPAGPRAVATQIYYLLTPETMSAMHKVAHDEMFHFYLGDAVEQLRLFSDGRSEWVILGQDVPGGQAVQSLVPAGVWQGARLLPGGRFALMGCTVAPGFDFADYEHGARDRLIARWPAAAAGITALTRDSR</sequence>
<dbReference type="PANTHER" id="PTHR33387:SF3">
    <property type="entry name" value="DUF985 DOMAIN-CONTAINING PROTEIN"/>
    <property type="match status" value="1"/>
</dbReference>
<dbReference type="CDD" id="cd06121">
    <property type="entry name" value="cupin_YML079wp"/>
    <property type="match status" value="1"/>
</dbReference>
<dbReference type="InterPro" id="IPR014710">
    <property type="entry name" value="RmlC-like_jellyroll"/>
</dbReference>